<feature type="transmembrane region" description="Helical" evidence="1">
    <location>
        <begin position="29"/>
        <end position="47"/>
    </location>
</feature>
<dbReference type="EMBL" id="JAUYVL010000005">
    <property type="protein sequence ID" value="MDP2501409.1"/>
    <property type="molecule type" value="Genomic_DNA"/>
</dbReference>
<dbReference type="GeneID" id="72399129"/>
<dbReference type="Proteomes" id="UP001177935">
    <property type="component" value="Unassembled WGS sequence"/>
</dbReference>
<dbReference type="AlphaFoldDB" id="A0A1C3IXB5"/>
<organism evidence="2 6">
    <name type="scientific">Vibrio splendidus</name>
    <dbReference type="NCBI Taxonomy" id="29497"/>
    <lineage>
        <taxon>Bacteria</taxon>
        <taxon>Pseudomonadati</taxon>
        <taxon>Pseudomonadota</taxon>
        <taxon>Gammaproteobacteria</taxon>
        <taxon>Vibrionales</taxon>
        <taxon>Vibrionaceae</taxon>
        <taxon>Vibrio</taxon>
    </lineage>
</organism>
<evidence type="ECO:0000313" key="3">
    <source>
        <dbReference type="EMBL" id="MDP2490178.1"/>
    </source>
</evidence>
<dbReference type="EMBL" id="JBGOOW010000009">
    <property type="protein sequence ID" value="MEZ8181227.1"/>
    <property type="molecule type" value="Genomic_DNA"/>
</dbReference>
<evidence type="ECO:0000313" key="4">
    <source>
        <dbReference type="EMBL" id="MDP2501409.1"/>
    </source>
</evidence>
<dbReference type="RefSeq" id="WP_004733573.1">
    <property type="nucleotide sequence ID" value="NZ_AP025508.1"/>
</dbReference>
<proteinExistence type="predicted"/>
<dbReference type="EMBL" id="JAUYVK010000010">
    <property type="protein sequence ID" value="MDP2490178.1"/>
    <property type="molecule type" value="Genomic_DNA"/>
</dbReference>
<evidence type="ECO:0000313" key="2">
    <source>
        <dbReference type="EMBL" id="MDH5921333.1"/>
    </source>
</evidence>
<evidence type="ECO:0000256" key="1">
    <source>
        <dbReference type="SAM" id="Phobius"/>
    </source>
</evidence>
<evidence type="ECO:0000313" key="7">
    <source>
        <dbReference type="Proteomes" id="UP001569200"/>
    </source>
</evidence>
<keyword evidence="1" id="KW-0472">Membrane</keyword>
<evidence type="ECO:0000313" key="6">
    <source>
        <dbReference type="Proteomes" id="UP001159663"/>
    </source>
</evidence>
<reference evidence="2" key="1">
    <citation type="submission" date="2022-01" db="EMBL/GenBank/DDBJ databases">
        <title>Vibrio aestuarianus Clade A and Clade B isolates are associated with Pacific oyster (Crassostrea gigas) disease outbreaks across Ireland.</title>
        <authorList>
            <person name="Coyle N."/>
            <person name="O'Toole C."/>
            <person name="Thomas J.C.L."/>
            <person name="Ryder D."/>
            <person name="Cheslett D."/>
            <person name="Feist S."/>
            <person name="Bean T."/>
            <person name="Joseph A."/>
            <person name="Waina A."/>
            <person name="Feil E."/>
            <person name="Verner-Jeffreys D.W."/>
        </authorList>
    </citation>
    <scope>NUCLEOTIDE SEQUENCE</scope>
    <source>
        <strain evidence="2">S/17/14 A</strain>
    </source>
</reference>
<dbReference type="Proteomes" id="UP001159663">
    <property type="component" value="Unassembled WGS sequence"/>
</dbReference>
<accession>A0A1C3IXB5</accession>
<gene>
    <name evidence="5" type="ORF">ACED33_11110</name>
    <name evidence="2" type="ORF">L8R85_09905</name>
    <name evidence="3" type="ORF">Q8W38_12595</name>
    <name evidence="4" type="ORF">Q8W42_11890</name>
</gene>
<reference evidence="3" key="2">
    <citation type="submission" date="2023-07" db="EMBL/GenBank/DDBJ databases">
        <title>Genome content predicts the carbon catabolic preferences of heterotrophic bacteria.</title>
        <authorList>
            <person name="Gralka M."/>
        </authorList>
    </citation>
    <scope>NUCLEOTIDE SEQUENCE</scope>
    <source>
        <strain evidence="4">6E02</strain>
        <strain evidence="3">6E03</strain>
    </source>
</reference>
<keyword evidence="1" id="KW-1133">Transmembrane helix</keyword>
<dbReference type="EMBL" id="JAKMYX010000030">
    <property type="protein sequence ID" value="MDH5921333.1"/>
    <property type="molecule type" value="Genomic_DNA"/>
</dbReference>
<keyword evidence="1" id="KW-0812">Transmembrane</keyword>
<evidence type="ECO:0000313" key="5">
    <source>
        <dbReference type="EMBL" id="MEZ8181227.1"/>
    </source>
</evidence>
<dbReference type="Proteomes" id="UP001569200">
    <property type="component" value="Unassembled WGS sequence"/>
</dbReference>
<protein>
    <submittedName>
        <fullName evidence="2">Uncharacterized protein</fullName>
    </submittedName>
</protein>
<sequence length="52" mass="6092">MTRLIAIVFLLALAFVLFRYRTNEKLQKWVVIVIVSSFLLYTASLMISELTR</sequence>
<keyword evidence="7" id="KW-1185">Reference proteome</keyword>
<reference evidence="5 7" key="3">
    <citation type="submission" date="2024-06" db="EMBL/GenBank/DDBJ databases">
        <authorList>
            <person name="Steensen K."/>
            <person name="Seneca J."/>
            <person name="Bartlau N."/>
            <person name="Yu A.X."/>
            <person name="Polz M.F."/>
        </authorList>
    </citation>
    <scope>NUCLEOTIDE SEQUENCE [LARGE SCALE GENOMIC DNA]</scope>
    <source>
        <strain evidence="5 7">1F145</strain>
    </source>
</reference>
<name>A0A1C3IXB5_VIBSP</name>
<comment type="caution">
    <text evidence="2">The sequence shown here is derived from an EMBL/GenBank/DDBJ whole genome shotgun (WGS) entry which is preliminary data.</text>
</comment>
<dbReference type="Proteomes" id="UP001177883">
    <property type="component" value="Unassembled WGS sequence"/>
</dbReference>